<sequence>MQRDSVFYRLPNTTTIYTLSEASTGAEDEVSFFDFDGYQRYSFKGTTKEISAEELQSLDYSSTELKALSDLAEADEDENTYLGKIAQVVAFIKTHRLPKLVISRRKILDFNGREASLTATFLALCKAYPSALVYLFIRDGKCWVGATPETLGEYDFNSHQFNTMSLAGTLPLNEEWTDKELEEQKPVTDYIKTTLTKYSDRVEVSETYTVPSGSIKHLRNDFVLEVAADQVPYIIEELHPTPAVCGIPKAFCKESIKAFESHSRELYSGYIKITHHNGVFYFVNLRCAEVYQNKALVYVGGGINAKSLPSKEWRETELKALVIENHLVLK</sequence>
<dbReference type="Pfam" id="PF00425">
    <property type="entry name" value="Chorismate_bind"/>
    <property type="match status" value="1"/>
</dbReference>
<dbReference type="InterPro" id="IPR015890">
    <property type="entry name" value="Chorismate_C"/>
</dbReference>
<evidence type="ECO:0000313" key="4">
    <source>
        <dbReference type="Proteomes" id="UP000189883"/>
    </source>
</evidence>
<dbReference type="Gene3D" id="3.60.120.10">
    <property type="entry name" value="Anthranilate synthase"/>
    <property type="match status" value="1"/>
</dbReference>
<dbReference type="InterPro" id="IPR005801">
    <property type="entry name" value="ADC_synthase"/>
</dbReference>
<gene>
    <name evidence="2" type="primary">entC</name>
    <name evidence="2" type="ORF">AB406_1604</name>
    <name evidence="3" type="ORF">OKE68_01925</name>
</gene>
<proteinExistence type="predicted"/>
<reference evidence="3" key="2">
    <citation type="submission" date="2022-10" db="EMBL/GenBank/DDBJ databases">
        <title>Sifting through the core-genome to identify putative cross-protective antigens against Riemerella anatipestifer.</title>
        <authorList>
            <person name="Zheng X."/>
            <person name="Zhang W."/>
        </authorList>
    </citation>
    <scope>NUCLEOTIDE SEQUENCE</scope>
    <source>
        <strain evidence="3">ZWRA178</strain>
    </source>
</reference>
<accession>A0A1A5HKN8</accession>
<protein>
    <submittedName>
        <fullName evidence="3">Chorismate-binding protein</fullName>
    </submittedName>
    <submittedName>
        <fullName evidence="2">Isochorismate synthase EntC</fullName>
    </submittedName>
</protein>
<dbReference type="Proteomes" id="UP000189883">
    <property type="component" value="Chromosome"/>
</dbReference>
<dbReference type="AlphaFoldDB" id="A0A1A5HKN8"/>
<feature type="domain" description="Chorismate-utilising enzyme C-terminal" evidence="1">
    <location>
        <begin position="78"/>
        <end position="319"/>
    </location>
</feature>
<reference evidence="2 4" key="1">
    <citation type="submission" date="2015-06" db="EMBL/GenBank/DDBJ databases">
        <title>R. anatipestifer strain HXb2 is the most virulent strain so far, and the genome sequence would help us uncover the pathogenesis.</title>
        <authorList>
            <person name="Hu Q."/>
            <person name="Qi J."/>
            <person name="Bo H."/>
            <person name="Liu G."/>
            <person name="Tao M."/>
            <person name="Ding Y."/>
            <person name="Xue Y."/>
        </authorList>
    </citation>
    <scope>NUCLEOTIDE SEQUENCE [LARGE SCALE GENOMIC DNA]</scope>
    <source>
        <strain evidence="2 4">HXb2</strain>
    </source>
</reference>
<dbReference type="PANTHER" id="PTHR42839:SF2">
    <property type="entry name" value="ISOCHORISMATE SYNTHASE ENTC"/>
    <property type="match status" value="1"/>
</dbReference>
<dbReference type="Proteomes" id="UP001207440">
    <property type="component" value="Unassembled WGS sequence"/>
</dbReference>
<dbReference type="PANTHER" id="PTHR42839">
    <property type="entry name" value="ISOCHORISMATE SYNTHASE ENTC"/>
    <property type="match status" value="1"/>
</dbReference>
<evidence type="ECO:0000259" key="1">
    <source>
        <dbReference type="Pfam" id="PF00425"/>
    </source>
</evidence>
<dbReference type="EMBL" id="CP011859">
    <property type="protein sequence ID" value="AQY22548.1"/>
    <property type="molecule type" value="Genomic_DNA"/>
</dbReference>
<organism evidence="2 4">
    <name type="scientific">Riemerella anatipestifer</name>
    <name type="common">Moraxella anatipestifer</name>
    <dbReference type="NCBI Taxonomy" id="34085"/>
    <lineage>
        <taxon>Bacteria</taxon>
        <taxon>Pseudomonadati</taxon>
        <taxon>Bacteroidota</taxon>
        <taxon>Flavobacteriia</taxon>
        <taxon>Flavobacteriales</taxon>
        <taxon>Weeksellaceae</taxon>
        <taxon>Riemerella</taxon>
    </lineage>
</organism>
<evidence type="ECO:0000313" key="3">
    <source>
        <dbReference type="EMBL" id="MCW0523076.1"/>
    </source>
</evidence>
<evidence type="ECO:0000313" key="2">
    <source>
        <dbReference type="EMBL" id="AQY22548.1"/>
    </source>
</evidence>
<name>A0A1A5HKN8_RIEAN</name>
<dbReference type="OrthoDB" id="9806579at2"/>
<dbReference type="SUPFAM" id="SSF56322">
    <property type="entry name" value="ADC synthase"/>
    <property type="match status" value="1"/>
</dbReference>
<dbReference type="RefSeq" id="WP_014937247.1">
    <property type="nucleotide sequence ID" value="NZ_CP011859.1"/>
</dbReference>
<dbReference type="EMBL" id="JAOZYT010000007">
    <property type="protein sequence ID" value="MCW0523076.1"/>
    <property type="molecule type" value="Genomic_DNA"/>
</dbReference>